<evidence type="ECO:0000256" key="9">
    <source>
        <dbReference type="ARBA" id="ARBA00023211"/>
    </source>
</evidence>
<dbReference type="Pfam" id="PF00180">
    <property type="entry name" value="Iso_dh"/>
    <property type="match status" value="1"/>
</dbReference>
<keyword evidence="9" id="KW-0464">Manganese</keyword>
<comment type="cofactor">
    <cofactor evidence="1">
        <name>Mn(2+)</name>
        <dbReference type="ChEBI" id="CHEBI:29035"/>
    </cofactor>
</comment>
<evidence type="ECO:0000256" key="8">
    <source>
        <dbReference type="ARBA" id="ARBA00023027"/>
    </source>
</evidence>
<evidence type="ECO:0000256" key="11">
    <source>
        <dbReference type="SAM" id="MobiDB-lite"/>
    </source>
</evidence>
<evidence type="ECO:0000256" key="6">
    <source>
        <dbReference type="ARBA" id="ARBA00022842"/>
    </source>
</evidence>
<dbReference type="Proteomes" id="UP000033140">
    <property type="component" value="Unassembled WGS sequence"/>
</dbReference>
<keyword evidence="8" id="KW-0520">NAD</keyword>
<dbReference type="PANTHER" id="PTHR43275">
    <property type="entry name" value="D-MALATE DEHYDROGENASE [DECARBOXYLATING]"/>
    <property type="match status" value="1"/>
</dbReference>
<sequence length="416" mass="45329">MWGNPRPRFEFATKPEKFGECNEEEEGGYLAPRTSFPTPQAKVPDISTPSIASSHHLPMPDSKKIYKIALLPGDGIGPEVIDAGVSCLRALTSLPSSAFTLDFTDLDWSSAQYKKTGEFMPKDGIETLKSFDAIYFGSVGDKDVEDHISLWGLILPIRKEMQQWVNVRPVRILPGTRSPLAGVEEIDWVIVRENSEGEYAGQGGITHPNSSLEVGTEVAIFTRGGIERLMHFAFKTAAARDGRLTLVTKSNAMRYGMVLWDRIAYEVAKEYPDVTMDKMLVDAMTVRMVNAPDSLSTIVATNLHADILSDLAAALAGSIGIAPSSNLNPERRWPSMFEPIHGSAFDLVGKDAANPVGAIWSAAEMLGFLGEEEAKKKVMEAVERVGDKGIKTRDLGGESKCSEVVAAIVEEIQRAG</sequence>
<keyword evidence="14" id="KW-1185">Reference proteome</keyword>
<comment type="caution">
    <text evidence="13">The sequence shown here is derived from an EMBL/GenBank/DDBJ whole genome shotgun (WGS) entry which is preliminary data.</text>
</comment>
<dbReference type="InterPro" id="IPR019818">
    <property type="entry name" value="IsoCit/isopropylmalate_DH_CS"/>
</dbReference>
<reference evidence="13 14" key="1">
    <citation type="journal article" date="2011" name="J. Gen. Appl. Microbiol.">
        <title>Draft genome sequencing of the enigmatic yeast Saitoella complicata.</title>
        <authorList>
            <person name="Nishida H."/>
            <person name="Hamamoto M."/>
            <person name="Sugiyama J."/>
        </authorList>
    </citation>
    <scope>NUCLEOTIDE SEQUENCE [LARGE SCALE GENOMIC DNA]</scope>
    <source>
        <strain evidence="13 14">NRRL Y-17804</strain>
    </source>
</reference>
<dbReference type="AlphaFoldDB" id="A0A0E9N8P6"/>
<dbReference type="InterPro" id="IPR024084">
    <property type="entry name" value="IsoPropMal-DH-like_dom"/>
</dbReference>
<protein>
    <recommendedName>
        <fullName evidence="4">D-malate dehydrogenase (decarboxylating)</fullName>
        <ecNumber evidence="4">1.1.1.83</ecNumber>
    </recommendedName>
</protein>
<dbReference type="GO" id="GO:0000287">
    <property type="term" value="F:magnesium ion binding"/>
    <property type="evidence" value="ECO:0007669"/>
    <property type="project" value="InterPro"/>
</dbReference>
<comment type="cofactor">
    <cofactor evidence="2">
        <name>Mg(2+)</name>
        <dbReference type="ChEBI" id="CHEBI:18420"/>
    </cofactor>
</comment>
<name>A0A0E9N8P6_SAICN</name>
<keyword evidence="7" id="KW-0560">Oxidoreductase</keyword>
<reference evidence="13 14" key="3">
    <citation type="journal article" date="2015" name="Genome Announc.">
        <title>Draft Genome Sequence of the Archiascomycetous Yeast Saitoella complicata.</title>
        <authorList>
            <person name="Yamauchi K."/>
            <person name="Kondo S."/>
            <person name="Hamamoto M."/>
            <person name="Takahashi Y."/>
            <person name="Ogura Y."/>
            <person name="Hayashi T."/>
            <person name="Nishida H."/>
        </authorList>
    </citation>
    <scope>NUCLEOTIDE SEQUENCE [LARGE SCALE GENOMIC DNA]</scope>
    <source>
        <strain evidence="13 14">NRRL Y-17804</strain>
    </source>
</reference>
<evidence type="ECO:0000259" key="12">
    <source>
        <dbReference type="SMART" id="SM01329"/>
    </source>
</evidence>
<dbReference type="NCBIfam" id="TIGR02089">
    <property type="entry name" value="TTC"/>
    <property type="match status" value="1"/>
</dbReference>
<dbReference type="EMBL" id="BACD03000002">
    <property type="protein sequence ID" value="GAO46194.1"/>
    <property type="molecule type" value="Genomic_DNA"/>
</dbReference>
<dbReference type="PROSITE" id="PS00470">
    <property type="entry name" value="IDH_IMDH"/>
    <property type="match status" value="1"/>
</dbReference>
<organism evidence="13 14">
    <name type="scientific">Saitoella complicata (strain BCRC 22490 / CBS 7301 / JCM 7358 / NBRC 10748 / NRRL Y-17804)</name>
    <dbReference type="NCBI Taxonomy" id="698492"/>
    <lineage>
        <taxon>Eukaryota</taxon>
        <taxon>Fungi</taxon>
        <taxon>Dikarya</taxon>
        <taxon>Ascomycota</taxon>
        <taxon>Taphrinomycotina</taxon>
        <taxon>Taphrinomycotina incertae sedis</taxon>
        <taxon>Saitoella</taxon>
    </lineage>
</organism>
<dbReference type="SMART" id="SM01329">
    <property type="entry name" value="Iso_dh"/>
    <property type="match status" value="1"/>
</dbReference>
<feature type="region of interest" description="Disordered" evidence="11">
    <location>
        <begin position="15"/>
        <end position="44"/>
    </location>
</feature>
<dbReference type="EC" id="1.1.1.83" evidence="4"/>
<keyword evidence="6" id="KW-0460">Magnesium</keyword>
<evidence type="ECO:0000256" key="10">
    <source>
        <dbReference type="ARBA" id="ARBA00049301"/>
    </source>
</evidence>
<gene>
    <name evidence="13" type="ORF">G7K_0431-t1</name>
</gene>
<evidence type="ECO:0000256" key="2">
    <source>
        <dbReference type="ARBA" id="ARBA00001946"/>
    </source>
</evidence>
<evidence type="ECO:0000256" key="7">
    <source>
        <dbReference type="ARBA" id="ARBA00023002"/>
    </source>
</evidence>
<dbReference type="InterPro" id="IPR050501">
    <property type="entry name" value="ICDH/IPMDH"/>
</dbReference>
<evidence type="ECO:0000313" key="14">
    <source>
        <dbReference type="Proteomes" id="UP000033140"/>
    </source>
</evidence>
<comment type="catalytic activity">
    <reaction evidence="10">
        <text>(R)-malate + NAD(+) = pyruvate + CO2 + NADH</text>
        <dbReference type="Rhea" id="RHEA:18365"/>
        <dbReference type="ChEBI" id="CHEBI:15361"/>
        <dbReference type="ChEBI" id="CHEBI:15588"/>
        <dbReference type="ChEBI" id="CHEBI:16526"/>
        <dbReference type="ChEBI" id="CHEBI:57540"/>
        <dbReference type="ChEBI" id="CHEBI:57945"/>
        <dbReference type="EC" id="1.1.1.83"/>
    </reaction>
</comment>
<accession>A0A0E9N8P6</accession>
<dbReference type="GO" id="GO:0051287">
    <property type="term" value="F:NAD binding"/>
    <property type="evidence" value="ECO:0007669"/>
    <property type="project" value="InterPro"/>
</dbReference>
<dbReference type="Gene3D" id="3.40.718.10">
    <property type="entry name" value="Isopropylmalate Dehydrogenase"/>
    <property type="match status" value="1"/>
</dbReference>
<evidence type="ECO:0000313" key="13">
    <source>
        <dbReference type="EMBL" id="GAO46194.1"/>
    </source>
</evidence>
<evidence type="ECO:0000256" key="3">
    <source>
        <dbReference type="ARBA" id="ARBA00007769"/>
    </source>
</evidence>
<evidence type="ECO:0000256" key="4">
    <source>
        <dbReference type="ARBA" id="ARBA00013126"/>
    </source>
</evidence>
<reference evidence="13 14" key="2">
    <citation type="journal article" date="2014" name="J. Gen. Appl. Microbiol.">
        <title>The early diverging ascomycetous budding yeast Saitoella complicata has three histone deacetylases belonging to the Clr6, Hos2, and Rpd3 lineages.</title>
        <authorList>
            <person name="Nishida H."/>
            <person name="Matsumoto T."/>
            <person name="Kondo S."/>
            <person name="Hamamoto M."/>
            <person name="Yoshikawa H."/>
        </authorList>
    </citation>
    <scope>NUCLEOTIDE SEQUENCE [LARGE SCALE GENOMIC DNA]</scope>
    <source>
        <strain evidence="13 14">NRRL Y-17804</strain>
    </source>
</reference>
<proteinExistence type="inferred from homology"/>
<dbReference type="OMA" id="SIFTRHC"/>
<dbReference type="GO" id="GO:0046553">
    <property type="term" value="F:D-malate dehydrogenase (decarboxylating) (NAD+) activity"/>
    <property type="evidence" value="ECO:0007669"/>
    <property type="project" value="UniProtKB-EC"/>
</dbReference>
<dbReference type="InterPro" id="IPR011829">
    <property type="entry name" value="TTC_DH"/>
</dbReference>
<comment type="similarity">
    <text evidence="3">Belongs to the isocitrate and isopropylmalate dehydrogenases family.</text>
</comment>
<dbReference type="PANTHER" id="PTHR43275:SF1">
    <property type="entry name" value="D-MALATE DEHYDROGENASE [DECARBOXYLATING]"/>
    <property type="match status" value="1"/>
</dbReference>
<keyword evidence="5" id="KW-0479">Metal-binding</keyword>
<dbReference type="STRING" id="698492.A0A0E9N8P6"/>
<feature type="domain" description="Isopropylmalate dehydrogenase-like" evidence="12">
    <location>
        <begin position="67"/>
        <end position="408"/>
    </location>
</feature>
<dbReference type="SUPFAM" id="SSF53659">
    <property type="entry name" value="Isocitrate/Isopropylmalate dehydrogenase-like"/>
    <property type="match status" value="1"/>
</dbReference>
<evidence type="ECO:0000256" key="5">
    <source>
        <dbReference type="ARBA" id="ARBA00022723"/>
    </source>
</evidence>
<evidence type="ECO:0000256" key="1">
    <source>
        <dbReference type="ARBA" id="ARBA00001936"/>
    </source>
</evidence>